<feature type="transmembrane region" description="Helical" evidence="1">
    <location>
        <begin position="116"/>
        <end position="135"/>
    </location>
</feature>
<dbReference type="GeneID" id="91569835"/>
<proteinExistence type="predicted"/>
<evidence type="ECO:0000313" key="3">
    <source>
        <dbReference type="Proteomes" id="UP001519291"/>
    </source>
</evidence>
<comment type="caution">
    <text evidence="2">The sequence shown here is derived from an EMBL/GenBank/DDBJ whole genome shotgun (WGS) entry which is preliminary data.</text>
</comment>
<name>A0ABS4Y400_9ACTN</name>
<keyword evidence="1" id="KW-0812">Transmembrane</keyword>
<feature type="transmembrane region" description="Helical" evidence="1">
    <location>
        <begin position="141"/>
        <end position="162"/>
    </location>
</feature>
<dbReference type="InterPro" id="IPR005240">
    <property type="entry name" value="DUF389"/>
</dbReference>
<feature type="transmembrane region" description="Helical" evidence="1">
    <location>
        <begin position="214"/>
        <end position="237"/>
    </location>
</feature>
<keyword evidence="1" id="KW-0472">Membrane</keyword>
<protein>
    <submittedName>
        <fullName evidence="2">Hydrophobic protein (TIGR00271 family)</fullName>
    </submittedName>
</protein>
<sequence>MLHLRMITPPDRTDEIVELLERTIGVTHVAVLAKAARHPRGDIVLCDVAREAADGLLARLRATGLPDVGSISVDDVGLMLSRRAEEAEEEAPGDGADAVVWESLVEETHEESTLSITFLAFLTVATMLAACGVIMDSAILIVGAMAVGPEFGPLAGLCTAIVRRAPRLAWRSVLALLVGFPVAMVLTGGFSLLMDWVGLFHEAKFLADRPQTSFIWQPDAFSFVVAFLAGIAGILSLTSAKSGALIGVAISVTTVPAAANAAVALSYGDWSETRGSAVQLALNLLGIIMAGTLTLVAQRLFWANQRRRSVAK</sequence>
<gene>
    <name evidence="2" type="ORF">JO379_002971</name>
</gene>
<dbReference type="NCBIfam" id="TIGR00271">
    <property type="entry name" value="uncharacterized hydrophobic domain"/>
    <property type="match status" value="1"/>
</dbReference>
<dbReference type="PANTHER" id="PTHR20992">
    <property type="entry name" value="AT15442P-RELATED"/>
    <property type="match status" value="1"/>
</dbReference>
<keyword evidence="3" id="KW-1185">Reference proteome</keyword>
<evidence type="ECO:0000256" key="1">
    <source>
        <dbReference type="SAM" id="Phobius"/>
    </source>
</evidence>
<dbReference type="Pfam" id="PF04087">
    <property type="entry name" value="DUF389"/>
    <property type="match status" value="1"/>
</dbReference>
<feature type="transmembrane region" description="Helical" evidence="1">
    <location>
        <begin position="280"/>
        <end position="302"/>
    </location>
</feature>
<accession>A0ABS4Y400</accession>
<dbReference type="RefSeq" id="WP_130879008.1">
    <property type="nucleotide sequence ID" value="NZ_JAGIOH010000001.1"/>
</dbReference>
<dbReference type="EMBL" id="JAGIOH010000001">
    <property type="protein sequence ID" value="MBP2403502.1"/>
    <property type="molecule type" value="Genomic_DNA"/>
</dbReference>
<evidence type="ECO:0000313" key="2">
    <source>
        <dbReference type="EMBL" id="MBP2403502.1"/>
    </source>
</evidence>
<organism evidence="2 3">
    <name type="scientific">Streptomyces syringium</name>
    <dbReference type="NCBI Taxonomy" id="76729"/>
    <lineage>
        <taxon>Bacteria</taxon>
        <taxon>Bacillati</taxon>
        <taxon>Actinomycetota</taxon>
        <taxon>Actinomycetes</taxon>
        <taxon>Kitasatosporales</taxon>
        <taxon>Streptomycetaceae</taxon>
        <taxon>Streptomyces</taxon>
    </lineage>
</organism>
<dbReference type="PANTHER" id="PTHR20992:SF9">
    <property type="entry name" value="AT15442P-RELATED"/>
    <property type="match status" value="1"/>
</dbReference>
<dbReference type="Proteomes" id="UP001519291">
    <property type="component" value="Unassembled WGS sequence"/>
</dbReference>
<feature type="transmembrane region" description="Helical" evidence="1">
    <location>
        <begin position="174"/>
        <end position="194"/>
    </location>
</feature>
<reference evidence="2 3" key="1">
    <citation type="submission" date="2021-03" db="EMBL/GenBank/DDBJ databases">
        <title>Sequencing the genomes of 1000 actinobacteria strains.</title>
        <authorList>
            <person name="Klenk H.-P."/>
        </authorList>
    </citation>
    <scope>NUCLEOTIDE SEQUENCE [LARGE SCALE GENOMIC DNA]</scope>
    <source>
        <strain evidence="2 3">DSM 41480</strain>
    </source>
</reference>
<keyword evidence="1" id="KW-1133">Transmembrane helix</keyword>
<feature type="transmembrane region" description="Helical" evidence="1">
    <location>
        <begin position="244"/>
        <end position="268"/>
    </location>
</feature>